<name>A0A8C6UYQ2_9GOBI</name>
<feature type="compositionally biased region" description="Low complexity" evidence="1">
    <location>
        <begin position="64"/>
        <end position="77"/>
    </location>
</feature>
<evidence type="ECO:0000313" key="3">
    <source>
        <dbReference type="Ensembl" id="ENSNMLP00000042115.1"/>
    </source>
</evidence>
<feature type="region of interest" description="Disordered" evidence="1">
    <location>
        <begin position="158"/>
        <end position="178"/>
    </location>
</feature>
<protein>
    <recommendedName>
        <fullName evidence="2">PDZ domain-containing protein</fullName>
    </recommendedName>
</protein>
<evidence type="ECO:0000256" key="1">
    <source>
        <dbReference type="SAM" id="MobiDB-lite"/>
    </source>
</evidence>
<evidence type="ECO:0000313" key="4">
    <source>
        <dbReference type="Proteomes" id="UP000694523"/>
    </source>
</evidence>
<dbReference type="GO" id="GO:0005125">
    <property type="term" value="F:cytokine activity"/>
    <property type="evidence" value="ECO:0007669"/>
    <property type="project" value="InterPro"/>
</dbReference>
<dbReference type="InterPro" id="IPR055287">
    <property type="entry name" value="IL-16-like"/>
</dbReference>
<dbReference type="Proteomes" id="UP000694523">
    <property type="component" value="Unplaced"/>
</dbReference>
<dbReference type="Pfam" id="PF00595">
    <property type="entry name" value="PDZ"/>
    <property type="match status" value="2"/>
</dbReference>
<dbReference type="InterPro" id="IPR001478">
    <property type="entry name" value="PDZ"/>
</dbReference>
<dbReference type="PROSITE" id="PS50106">
    <property type="entry name" value="PDZ"/>
    <property type="match status" value="2"/>
</dbReference>
<dbReference type="GO" id="GO:0042609">
    <property type="term" value="F:CD4 receptor binding"/>
    <property type="evidence" value="ECO:0007669"/>
    <property type="project" value="TreeGrafter"/>
</dbReference>
<dbReference type="AlphaFoldDB" id="A0A8C6UYQ2"/>
<dbReference type="Gene3D" id="2.30.42.10">
    <property type="match status" value="2"/>
</dbReference>
<dbReference type="FunFam" id="2.30.42.10:FF:000122">
    <property type="entry name" value="Pro-interleukin-16"/>
    <property type="match status" value="1"/>
</dbReference>
<dbReference type="Ensembl" id="ENSNMLT00000046776.1">
    <property type="protein sequence ID" value="ENSNMLP00000042115.1"/>
    <property type="gene ID" value="ENSNMLG00000025670.1"/>
</dbReference>
<accession>A0A8C6UYQ2</accession>
<organism evidence="3 4">
    <name type="scientific">Neogobius melanostomus</name>
    <name type="common">round goby</name>
    <dbReference type="NCBI Taxonomy" id="47308"/>
    <lineage>
        <taxon>Eukaryota</taxon>
        <taxon>Metazoa</taxon>
        <taxon>Chordata</taxon>
        <taxon>Craniata</taxon>
        <taxon>Vertebrata</taxon>
        <taxon>Euteleostomi</taxon>
        <taxon>Actinopterygii</taxon>
        <taxon>Neopterygii</taxon>
        <taxon>Teleostei</taxon>
        <taxon>Neoteleostei</taxon>
        <taxon>Acanthomorphata</taxon>
        <taxon>Gobiaria</taxon>
        <taxon>Gobiiformes</taxon>
        <taxon>Gobioidei</taxon>
        <taxon>Gobiidae</taxon>
        <taxon>Benthophilinae</taxon>
        <taxon>Neogobiini</taxon>
        <taxon>Neogobius</taxon>
    </lineage>
</organism>
<reference evidence="3" key="1">
    <citation type="submission" date="2025-08" db="UniProtKB">
        <authorList>
            <consortium name="Ensembl"/>
        </authorList>
    </citation>
    <scope>IDENTIFICATION</scope>
</reference>
<dbReference type="SMART" id="SM00228">
    <property type="entry name" value="PDZ"/>
    <property type="match status" value="2"/>
</dbReference>
<keyword evidence="4" id="KW-1185">Reference proteome</keyword>
<evidence type="ECO:0000259" key="2">
    <source>
        <dbReference type="PROSITE" id="PS50106"/>
    </source>
</evidence>
<dbReference type="PANTHER" id="PTHR48484:SF2">
    <property type="entry name" value="PRO-INTERLEUKIN-16"/>
    <property type="match status" value="1"/>
</dbReference>
<feature type="domain" description="PDZ" evidence="2">
    <location>
        <begin position="278"/>
        <end position="350"/>
    </location>
</feature>
<proteinExistence type="predicted"/>
<dbReference type="GO" id="GO:0030595">
    <property type="term" value="P:leukocyte chemotaxis"/>
    <property type="evidence" value="ECO:0007669"/>
    <property type="project" value="TreeGrafter"/>
</dbReference>
<dbReference type="GO" id="GO:0050930">
    <property type="term" value="P:induction of positive chemotaxis"/>
    <property type="evidence" value="ECO:0007669"/>
    <property type="project" value="InterPro"/>
</dbReference>
<reference evidence="3" key="2">
    <citation type="submission" date="2025-09" db="UniProtKB">
        <authorList>
            <consortium name="Ensembl"/>
        </authorList>
    </citation>
    <scope>IDENTIFICATION</scope>
</reference>
<feature type="domain" description="PDZ" evidence="2">
    <location>
        <begin position="384"/>
        <end position="464"/>
    </location>
</feature>
<dbReference type="SUPFAM" id="SSF50156">
    <property type="entry name" value="PDZ domain-like"/>
    <property type="match status" value="2"/>
</dbReference>
<dbReference type="CDD" id="cd06762">
    <property type="entry name" value="PDZ6_PDZD2-PDZ3_hPro-IL-16-like"/>
    <property type="match status" value="1"/>
</dbReference>
<feature type="region of interest" description="Disordered" evidence="1">
    <location>
        <begin position="1"/>
        <end position="79"/>
    </location>
</feature>
<sequence length="466" mass="50599">GLLVSHKGLLNRSLSDPSPRTCLPWETLPGSKQGPPVAPKPAWFRQSLRKIREEQQSQKKPTKSSIDPPSSVSYSRSFGARNQAANTNLSIRQKIHSFETFSSPESPEKVIPARRPVAAPDSLPIIEKDTEIKESEDSEDVNANESIAVLSTEMAKDSTFRSYRPNRRPNGKAQNSTPAECSVMKGFEGESLAKILAFSNQVFNIKHGSTNQIHNNTFIQNLFACSLAQLRECSMTQGESSGAQSVLSVLPSEEIQQLIQEVQTLDQDQLKQLEDIHVVILHKEEGAGLGFTIAGGSDLENKAPTVHRVFPSGLAAQEGTIQKGDQVLSINGQSLSGATHSEATTALRQARTLSVAVVVICKRAEEEKEGSGEEITAEEGGQFTVKLDKGCGGVGFTLEGGRGSIHGDKPLVLNRIFTEQCGLQSGDEVLSVQGLNLQDMSRFEAWNYIKGLPEGVVTVTVRRQTQ</sequence>
<dbReference type="InterPro" id="IPR036034">
    <property type="entry name" value="PDZ_sf"/>
</dbReference>
<dbReference type="PANTHER" id="PTHR48484">
    <property type="entry name" value="PRO-INTERLEUKIN-16"/>
    <property type="match status" value="1"/>
</dbReference>